<dbReference type="InterPro" id="IPR010559">
    <property type="entry name" value="Sig_transdc_His_kin_internal"/>
</dbReference>
<dbReference type="EMBL" id="SEWF01000037">
    <property type="protein sequence ID" value="RYU93766.1"/>
    <property type="molecule type" value="Genomic_DNA"/>
</dbReference>
<dbReference type="Proteomes" id="UP000293162">
    <property type="component" value="Unassembled WGS sequence"/>
</dbReference>
<dbReference type="RefSeq" id="WP_130023096.1">
    <property type="nucleotide sequence ID" value="NZ_SEWF01000037.1"/>
</dbReference>
<evidence type="ECO:0000256" key="1">
    <source>
        <dbReference type="SAM" id="Phobius"/>
    </source>
</evidence>
<gene>
    <name evidence="3" type="ORF">EWM59_20380</name>
</gene>
<feature type="transmembrane region" description="Helical" evidence="1">
    <location>
        <begin position="12"/>
        <end position="39"/>
    </location>
</feature>
<dbReference type="AlphaFoldDB" id="A0A4Q5LVL0"/>
<dbReference type="GO" id="GO:0016020">
    <property type="term" value="C:membrane"/>
    <property type="evidence" value="ECO:0007669"/>
    <property type="project" value="InterPro"/>
</dbReference>
<protein>
    <submittedName>
        <fullName evidence="3">Histidine kinase</fullName>
    </submittedName>
</protein>
<evidence type="ECO:0000259" key="2">
    <source>
        <dbReference type="Pfam" id="PF06580"/>
    </source>
</evidence>
<sequence length="208" mass="24129">MKPETTIAMIFFYPTLLLVIMNVFLYVAMGLLLLISFLWSLTNYLKQKRESHIVAKIQELENVMGNPQFLYSNLNSIKQYVLLHSPMEAAQYLTEFSNLLKSISVNSKQKNISLAQEIETVILFLELEKKRLGERMEFFQEIETNLNTETIQVKPLFVFKQIEDLIQKQSEHATMKIHLLVKNVGEKLSCRTEGVIPNTTFIIEIPTK</sequence>
<keyword evidence="1" id="KW-0472">Membrane</keyword>
<accession>A0A4Q5LVL0</accession>
<evidence type="ECO:0000313" key="4">
    <source>
        <dbReference type="Proteomes" id="UP000293162"/>
    </source>
</evidence>
<organism evidence="3 4">
    <name type="scientific">Emticicia agri</name>
    <dbReference type="NCBI Taxonomy" id="2492393"/>
    <lineage>
        <taxon>Bacteria</taxon>
        <taxon>Pseudomonadati</taxon>
        <taxon>Bacteroidota</taxon>
        <taxon>Cytophagia</taxon>
        <taxon>Cytophagales</taxon>
        <taxon>Leadbetterellaceae</taxon>
        <taxon>Emticicia</taxon>
    </lineage>
</organism>
<feature type="domain" description="Signal transduction histidine kinase internal region" evidence="2">
    <location>
        <begin position="66"/>
        <end position="135"/>
    </location>
</feature>
<keyword evidence="1" id="KW-1133">Transmembrane helix</keyword>
<evidence type="ECO:0000313" key="3">
    <source>
        <dbReference type="EMBL" id="RYU93766.1"/>
    </source>
</evidence>
<keyword evidence="4" id="KW-1185">Reference proteome</keyword>
<comment type="caution">
    <text evidence="3">The sequence shown here is derived from an EMBL/GenBank/DDBJ whole genome shotgun (WGS) entry which is preliminary data.</text>
</comment>
<name>A0A4Q5LVL0_9BACT</name>
<keyword evidence="3" id="KW-0808">Transferase</keyword>
<proteinExistence type="predicted"/>
<dbReference type="GO" id="GO:0000155">
    <property type="term" value="F:phosphorelay sensor kinase activity"/>
    <property type="evidence" value="ECO:0007669"/>
    <property type="project" value="InterPro"/>
</dbReference>
<dbReference type="Pfam" id="PF06580">
    <property type="entry name" value="His_kinase"/>
    <property type="match status" value="1"/>
</dbReference>
<keyword evidence="3" id="KW-0418">Kinase</keyword>
<dbReference type="OrthoDB" id="947188at2"/>
<reference evidence="3 4" key="1">
    <citation type="submission" date="2019-02" db="EMBL/GenBank/DDBJ databases">
        <title>Bacterial novel species Emticicia sp. 17J42-9 isolated from soil.</title>
        <authorList>
            <person name="Jung H.-Y."/>
        </authorList>
    </citation>
    <scope>NUCLEOTIDE SEQUENCE [LARGE SCALE GENOMIC DNA]</scope>
    <source>
        <strain evidence="3 4">17J42-9</strain>
    </source>
</reference>
<keyword evidence="1" id="KW-0812">Transmembrane</keyword>